<proteinExistence type="inferred from homology"/>
<dbReference type="CDD" id="cd01347">
    <property type="entry name" value="ligand_gated_channel"/>
    <property type="match status" value="1"/>
</dbReference>
<gene>
    <name evidence="6" type="ORF">ACG04Q_05075</name>
</gene>
<organism evidence="6 7">
    <name type="scientific">Pelomonas lactea</name>
    <dbReference type="NCBI Taxonomy" id="3299030"/>
    <lineage>
        <taxon>Bacteria</taxon>
        <taxon>Pseudomonadati</taxon>
        <taxon>Pseudomonadota</taxon>
        <taxon>Betaproteobacteria</taxon>
        <taxon>Burkholderiales</taxon>
        <taxon>Sphaerotilaceae</taxon>
        <taxon>Roseateles</taxon>
    </lineage>
</organism>
<evidence type="ECO:0000259" key="5">
    <source>
        <dbReference type="Pfam" id="PF07715"/>
    </source>
</evidence>
<dbReference type="Proteomes" id="UP001606302">
    <property type="component" value="Unassembled WGS sequence"/>
</dbReference>
<keyword evidence="6" id="KW-0675">Receptor</keyword>
<dbReference type="Gene3D" id="2.170.130.10">
    <property type="entry name" value="TonB-dependent receptor, plug domain"/>
    <property type="match status" value="1"/>
</dbReference>
<dbReference type="RefSeq" id="WP_394509786.1">
    <property type="nucleotide sequence ID" value="NZ_JBIGHX010000002.1"/>
</dbReference>
<dbReference type="Gene3D" id="2.40.170.20">
    <property type="entry name" value="TonB-dependent receptor, beta-barrel domain"/>
    <property type="match status" value="1"/>
</dbReference>
<dbReference type="InterPro" id="IPR036942">
    <property type="entry name" value="Beta-barrel_TonB_sf"/>
</dbReference>
<comment type="subcellular location">
    <subcellularLocation>
        <location evidence="1">Cell outer membrane</location>
    </subcellularLocation>
</comment>
<comment type="similarity">
    <text evidence="2">Belongs to the TonB-dependent receptor family.</text>
</comment>
<comment type="caution">
    <text evidence="6">The sequence shown here is derived from an EMBL/GenBank/DDBJ whole genome shotgun (WGS) entry which is preliminary data.</text>
</comment>
<dbReference type="PANTHER" id="PTHR40980">
    <property type="entry name" value="PLUG DOMAIN-CONTAINING PROTEIN"/>
    <property type="match status" value="1"/>
</dbReference>
<dbReference type="EMBL" id="JBIGHX010000002">
    <property type="protein sequence ID" value="MFG6460935.1"/>
    <property type="molecule type" value="Genomic_DNA"/>
</dbReference>
<keyword evidence="7" id="KW-1185">Reference proteome</keyword>
<evidence type="ECO:0000256" key="3">
    <source>
        <dbReference type="ARBA" id="ARBA00023136"/>
    </source>
</evidence>
<evidence type="ECO:0000313" key="6">
    <source>
        <dbReference type="EMBL" id="MFG6460935.1"/>
    </source>
</evidence>
<evidence type="ECO:0000313" key="7">
    <source>
        <dbReference type="Proteomes" id="UP001606302"/>
    </source>
</evidence>
<accession>A0ABW7GGF8</accession>
<sequence>MTLNRDKRGVDAVASFRISPVAIGCTLLIAAAGATAQQAQQPQQLETVTVTGIRKGIEAAISIKKNSDSIVDAISAEDIGKLPDNSVAESVSRLPGVAVQRNKSTGKASTISIRGMSPDFNGSLFNGREQASTGDSRSPEFDVYPAEVLSGIVVHKTPDATLVGQGLSSTVNLTTVQPLNFATRVLAGGYRHSKTGVSSGAPEEGKGDKFSFSYIDQFADRTIGVALAVTRLDEKNNQQLKFDSWGGWAAEGCPDGGEFLRDTSKPGQACATAKAKVPGGFKADVETNDNTRDAVLGVFQFKPNNKFKSTVDFFRSNGTNKLKRTGLEGAIPGGASGAGSLSGQYDPNGALTNATIANGVVTAGTMSNYKAVIRNHLTTDKDKLTNVGWNSDLRLNDDWSVNLDLSSSKGTRHTNRYETTAGQAGNTPASQLSTISWTGYTGNNFQDVQYKTSLDFSSPNVAKLTDVEGWSGGPSSPQAGYLANPVTTDKINNVRLAFTNTTEFGPLKSTTFGVNASDRKKIRTSDEYRLVIKGGDPYGAASIPNGKTVVASYSGVPIISWDPTGSENTIYDLVNKVDEPIRVKFWDVKEKVTTAYVKGDLDGELFGFNYRGNVGLQVVSTDQHGGGYSVDRNKCTGNTAASCPADYVYGDKSYTDVLPSLNLAFDLGGDQVVRLGMAKVLARPVMNDLRAGLSFNLSQAQGDTPAQLSGGGGNPQLDPFRAKSFDLSYEKYFGKKGVISVAGFYKKLDSYILNIGRRFDFTPYVTASTPLPPSGSKIGVLTSPFNGSGGNIKGVELNADIPFSLVTSWLDGFGLQLNHSDTKSSVKLPVTGFNGADLGNLDIPMPGLSRKVTNAKLYYEANGFQIGVARKYRSKFLGEIRDYEDTKKLTFVKGEAIVDLQVAYEFQTGWMKGLSINFSAQNLGNTEFQRYLPDANGNENIVESVKYGKTYLLGVNYKF</sequence>
<name>A0ABW7GGF8_9BURK</name>
<dbReference type="InterPro" id="IPR012910">
    <property type="entry name" value="Plug_dom"/>
</dbReference>
<protein>
    <submittedName>
        <fullName evidence="6">TonB-dependent receptor</fullName>
    </submittedName>
</protein>
<dbReference type="InterPro" id="IPR037066">
    <property type="entry name" value="Plug_dom_sf"/>
</dbReference>
<feature type="domain" description="TonB-dependent receptor plug" evidence="5">
    <location>
        <begin position="65"/>
        <end position="166"/>
    </location>
</feature>
<keyword evidence="3" id="KW-0472">Membrane</keyword>
<dbReference type="PANTHER" id="PTHR40980:SF3">
    <property type="entry name" value="TONB-DEPENDENT RECEPTOR-LIKE BETA-BARREL DOMAIN-CONTAINING PROTEIN"/>
    <property type="match status" value="1"/>
</dbReference>
<evidence type="ECO:0000256" key="4">
    <source>
        <dbReference type="ARBA" id="ARBA00023237"/>
    </source>
</evidence>
<dbReference type="SUPFAM" id="SSF56935">
    <property type="entry name" value="Porins"/>
    <property type="match status" value="1"/>
</dbReference>
<dbReference type="InterPro" id="IPR010104">
    <property type="entry name" value="TonB_rcpt_bac"/>
</dbReference>
<reference evidence="6 7" key="1">
    <citation type="submission" date="2024-08" db="EMBL/GenBank/DDBJ databases">
        <authorList>
            <person name="Lu H."/>
        </authorList>
    </citation>
    <scope>NUCLEOTIDE SEQUENCE [LARGE SCALE GENOMIC DNA]</scope>
    <source>
        <strain evidence="6 7">DXS20W</strain>
    </source>
</reference>
<evidence type="ECO:0000256" key="2">
    <source>
        <dbReference type="ARBA" id="ARBA00009810"/>
    </source>
</evidence>
<dbReference type="NCBIfam" id="TIGR01782">
    <property type="entry name" value="TonB-Xanth-Caul"/>
    <property type="match status" value="1"/>
</dbReference>
<dbReference type="Pfam" id="PF07715">
    <property type="entry name" value="Plug"/>
    <property type="match status" value="1"/>
</dbReference>
<keyword evidence="4" id="KW-0998">Cell outer membrane</keyword>
<evidence type="ECO:0000256" key="1">
    <source>
        <dbReference type="ARBA" id="ARBA00004442"/>
    </source>
</evidence>